<organism evidence="1 2">
    <name type="scientific">Vaccinium darrowii</name>
    <dbReference type="NCBI Taxonomy" id="229202"/>
    <lineage>
        <taxon>Eukaryota</taxon>
        <taxon>Viridiplantae</taxon>
        <taxon>Streptophyta</taxon>
        <taxon>Embryophyta</taxon>
        <taxon>Tracheophyta</taxon>
        <taxon>Spermatophyta</taxon>
        <taxon>Magnoliopsida</taxon>
        <taxon>eudicotyledons</taxon>
        <taxon>Gunneridae</taxon>
        <taxon>Pentapetalae</taxon>
        <taxon>asterids</taxon>
        <taxon>Ericales</taxon>
        <taxon>Ericaceae</taxon>
        <taxon>Vaccinioideae</taxon>
        <taxon>Vaccinieae</taxon>
        <taxon>Vaccinium</taxon>
    </lineage>
</organism>
<accession>A0ACB7Y3K5</accession>
<protein>
    <submittedName>
        <fullName evidence="1">Uncharacterized protein</fullName>
    </submittedName>
</protein>
<evidence type="ECO:0000313" key="1">
    <source>
        <dbReference type="EMBL" id="KAH7847754.1"/>
    </source>
</evidence>
<dbReference type="Proteomes" id="UP000828048">
    <property type="component" value="Chromosome 5"/>
</dbReference>
<dbReference type="EMBL" id="CM037155">
    <property type="protein sequence ID" value="KAH7847754.1"/>
    <property type="molecule type" value="Genomic_DNA"/>
</dbReference>
<proteinExistence type="predicted"/>
<sequence>MTKVSRPTADVVDSAIVNIKTSLLGTPIKMAKVERSPKNIWGESPHEFFTILECMNSEIIIFRLTMNRHWCGMVWNGTDDMNLHLITTPKTCCMTKAECHNE</sequence>
<keyword evidence="2" id="KW-1185">Reference proteome</keyword>
<comment type="caution">
    <text evidence="1">The sequence shown here is derived from an EMBL/GenBank/DDBJ whole genome shotgun (WGS) entry which is preliminary data.</text>
</comment>
<evidence type="ECO:0000313" key="2">
    <source>
        <dbReference type="Proteomes" id="UP000828048"/>
    </source>
</evidence>
<gene>
    <name evidence="1" type="ORF">Vadar_029893</name>
</gene>
<name>A0ACB7Y3K5_9ERIC</name>
<reference evidence="1 2" key="1">
    <citation type="journal article" date="2021" name="Hortic Res">
        <title>High-quality reference genome and annotation aids understanding of berry development for evergreen blueberry (Vaccinium darrowii).</title>
        <authorList>
            <person name="Yu J."/>
            <person name="Hulse-Kemp A.M."/>
            <person name="Babiker E."/>
            <person name="Staton M."/>
        </authorList>
    </citation>
    <scope>NUCLEOTIDE SEQUENCE [LARGE SCALE GENOMIC DNA]</scope>
    <source>
        <strain evidence="2">cv. NJ 8807/NJ 8810</strain>
        <tissue evidence="1">Young leaf</tissue>
    </source>
</reference>